<dbReference type="OrthoDB" id="9154396at2"/>
<evidence type="ECO:0000259" key="1">
    <source>
        <dbReference type="PROSITE" id="PS50801"/>
    </source>
</evidence>
<dbReference type="InterPro" id="IPR002645">
    <property type="entry name" value="STAS_dom"/>
</dbReference>
<proteinExistence type="predicted"/>
<dbReference type="InterPro" id="IPR052746">
    <property type="entry name" value="MlaB_ABC_Transporter"/>
</dbReference>
<accession>A0A494Y7J9</accession>
<dbReference type="AlphaFoldDB" id="A0A494Y7J9"/>
<dbReference type="InterPro" id="IPR058548">
    <property type="entry name" value="MlaB-like_STAS"/>
</dbReference>
<reference evidence="2 3" key="1">
    <citation type="submission" date="2018-10" db="EMBL/GenBank/DDBJ databases">
        <title>Robbsia sp. DHC34, isolated from soil.</title>
        <authorList>
            <person name="Gao Z.-H."/>
            <person name="Qiu L.-H."/>
        </authorList>
    </citation>
    <scope>NUCLEOTIDE SEQUENCE [LARGE SCALE GENOMIC DNA]</scope>
    <source>
        <strain evidence="2 3">DHC34</strain>
    </source>
</reference>
<dbReference type="RefSeq" id="WP_121085737.1">
    <property type="nucleotide sequence ID" value="NZ_RBZU01000003.1"/>
</dbReference>
<evidence type="ECO:0000313" key="3">
    <source>
        <dbReference type="Proteomes" id="UP000270342"/>
    </source>
</evidence>
<dbReference type="SUPFAM" id="SSF52091">
    <property type="entry name" value="SpoIIaa-like"/>
    <property type="match status" value="1"/>
</dbReference>
<feature type="domain" description="STAS" evidence="1">
    <location>
        <begin position="23"/>
        <end position="116"/>
    </location>
</feature>
<dbReference type="Pfam" id="PF13466">
    <property type="entry name" value="STAS_2"/>
    <property type="match status" value="1"/>
</dbReference>
<protein>
    <submittedName>
        <fullName evidence="2">Anti-sigma factor antagonist</fullName>
    </submittedName>
</protein>
<evidence type="ECO:0000313" key="2">
    <source>
        <dbReference type="EMBL" id="RKP56591.1"/>
    </source>
</evidence>
<gene>
    <name evidence="2" type="ORF">D7S86_09505</name>
</gene>
<dbReference type="CDD" id="cd07043">
    <property type="entry name" value="STAS_anti-anti-sigma_factors"/>
    <property type="match status" value="1"/>
</dbReference>
<keyword evidence="3" id="KW-1185">Reference proteome</keyword>
<dbReference type="PANTHER" id="PTHR35849">
    <property type="entry name" value="BLR2341 PROTEIN"/>
    <property type="match status" value="1"/>
</dbReference>
<dbReference type="EMBL" id="RBZU01000003">
    <property type="protein sequence ID" value="RKP56591.1"/>
    <property type="molecule type" value="Genomic_DNA"/>
</dbReference>
<dbReference type="Proteomes" id="UP000270342">
    <property type="component" value="Unassembled WGS sequence"/>
</dbReference>
<name>A0A494Y7J9_9BURK</name>
<dbReference type="InterPro" id="IPR036513">
    <property type="entry name" value="STAS_dom_sf"/>
</dbReference>
<comment type="caution">
    <text evidence="2">The sequence shown here is derived from an EMBL/GenBank/DDBJ whole genome shotgun (WGS) entry which is preliminary data.</text>
</comment>
<sequence length="116" mass="12317">MSDTGIFDAAAPQGDRDASPASLRVDGELSIYRAHELKQTFVAAIQGVDALEVDLSGVTELDCSGVQLLMLLRTLAREKDAELHLTNHSPAVREVFELLDLAALFDTPALGTAPAA</sequence>
<organism evidence="2 3">
    <name type="scientific">Pararobbsia silviterrae</name>
    <dbReference type="NCBI Taxonomy" id="1792498"/>
    <lineage>
        <taxon>Bacteria</taxon>
        <taxon>Pseudomonadati</taxon>
        <taxon>Pseudomonadota</taxon>
        <taxon>Betaproteobacteria</taxon>
        <taxon>Burkholderiales</taxon>
        <taxon>Burkholderiaceae</taxon>
        <taxon>Pararobbsia</taxon>
    </lineage>
</organism>
<dbReference type="PANTHER" id="PTHR35849:SF2">
    <property type="entry name" value="BLR2341 PROTEIN"/>
    <property type="match status" value="1"/>
</dbReference>
<dbReference type="PROSITE" id="PS50801">
    <property type="entry name" value="STAS"/>
    <property type="match status" value="1"/>
</dbReference>
<dbReference type="Gene3D" id="3.30.750.24">
    <property type="entry name" value="STAS domain"/>
    <property type="match status" value="1"/>
</dbReference>